<dbReference type="OMA" id="TEPPFRD"/>
<accession>C9SBX7</accession>
<dbReference type="AlphaFoldDB" id="C9SBX7"/>
<feature type="region of interest" description="Disordered" evidence="1">
    <location>
        <begin position="95"/>
        <end position="392"/>
    </location>
</feature>
<evidence type="ECO:0000313" key="3">
    <source>
        <dbReference type="Proteomes" id="UP000008698"/>
    </source>
</evidence>
<feature type="compositionally biased region" description="Polar residues" evidence="1">
    <location>
        <begin position="11"/>
        <end position="26"/>
    </location>
</feature>
<feature type="compositionally biased region" description="Polar residues" evidence="1">
    <location>
        <begin position="102"/>
        <end position="129"/>
    </location>
</feature>
<dbReference type="eggNOG" id="ENOG502SQKQ">
    <property type="taxonomic scope" value="Eukaryota"/>
</dbReference>
<dbReference type="OrthoDB" id="4146887at2759"/>
<dbReference type="STRING" id="526221.C9SBX7"/>
<dbReference type="GeneID" id="9535572"/>
<sequence length="392" mass="41137">MASRQPRGGAPQSSGVGASTASSRSNEYFVPRDGIDREVITADICRYLGNDALVRPGHYENPQTGQAVQGYYITAYRNLTTAMIDDLKADSARWEAERRQQASRNAPSTAGTLASKSAKGQPSRHSNSPILGYRDSATHNARQHFGPTTETAGGYSDGRDPYDAPRYPGSQAPGYSGNSGSYPSQGGGSAHASVQSSYGSTGGYQYPPQNATYSPQPDPRYPASQTASYGPPDIPYTNVSVNSVNSAMRQQYNDPYGSSQAGQRIPAATAPGPGQAYGQQAAAAYGGAPGYYPQQQAAASYGSSQAQPPDTIYGRGASSPNPLTSTRKPSDYVASPAGASQAFSSAQGQQYASNPTPRAAASSSSSTQMASSAASHSRREREPTDRHRASRR</sequence>
<feature type="compositionally biased region" description="Polar residues" evidence="1">
    <location>
        <begin position="318"/>
        <end position="327"/>
    </location>
</feature>
<evidence type="ECO:0000313" key="2">
    <source>
        <dbReference type="EMBL" id="EEY15861.1"/>
    </source>
</evidence>
<feature type="compositionally biased region" description="Low complexity" evidence="1">
    <location>
        <begin position="334"/>
        <end position="375"/>
    </location>
</feature>
<dbReference type="KEGG" id="val:VDBG_01970"/>
<dbReference type="RefSeq" id="XP_003007782.1">
    <property type="nucleotide sequence ID" value="XM_003007736.1"/>
</dbReference>
<feature type="compositionally biased region" description="Low complexity" evidence="1">
    <location>
        <begin position="173"/>
        <end position="184"/>
    </location>
</feature>
<feature type="region of interest" description="Disordered" evidence="1">
    <location>
        <begin position="1"/>
        <end position="32"/>
    </location>
</feature>
<keyword evidence="3" id="KW-1185">Reference proteome</keyword>
<dbReference type="EMBL" id="DS985215">
    <property type="protein sequence ID" value="EEY15861.1"/>
    <property type="molecule type" value="Genomic_DNA"/>
</dbReference>
<dbReference type="HOGENOM" id="CLU_037532_0_0_1"/>
<name>C9SBX7_VERA1</name>
<feature type="compositionally biased region" description="Polar residues" evidence="1">
    <location>
        <begin position="237"/>
        <end position="262"/>
    </location>
</feature>
<evidence type="ECO:0000256" key="1">
    <source>
        <dbReference type="SAM" id="MobiDB-lite"/>
    </source>
</evidence>
<evidence type="ECO:0008006" key="4">
    <source>
        <dbReference type="Google" id="ProtNLM"/>
    </source>
</evidence>
<dbReference type="PANTHER" id="PTHR39609">
    <property type="entry name" value="RFEG-RELATED"/>
    <property type="match status" value="1"/>
</dbReference>
<proteinExistence type="predicted"/>
<gene>
    <name evidence="2" type="ORF">VDBG_01970</name>
</gene>
<feature type="compositionally biased region" description="Low complexity" evidence="1">
    <location>
        <begin position="266"/>
        <end position="309"/>
    </location>
</feature>
<reference evidence="3" key="1">
    <citation type="journal article" date="2011" name="PLoS Pathog.">
        <title>Comparative genomics yields insights into niche adaptation of plant vascular wilt pathogens.</title>
        <authorList>
            <person name="Klosterman S.J."/>
            <person name="Subbarao K.V."/>
            <person name="Kang S."/>
            <person name="Veronese P."/>
            <person name="Gold S.E."/>
            <person name="Thomma B.P.H.J."/>
            <person name="Chen Z."/>
            <person name="Henrissat B."/>
            <person name="Lee Y.-H."/>
            <person name="Park J."/>
            <person name="Garcia-Pedrajas M.D."/>
            <person name="Barbara D.J."/>
            <person name="Anchieta A."/>
            <person name="de Jonge R."/>
            <person name="Santhanam P."/>
            <person name="Maruthachalam K."/>
            <person name="Atallah Z."/>
            <person name="Amyotte S.G."/>
            <person name="Paz Z."/>
            <person name="Inderbitzin P."/>
            <person name="Hayes R.J."/>
            <person name="Heiman D.I."/>
            <person name="Young S."/>
            <person name="Zeng Q."/>
            <person name="Engels R."/>
            <person name="Galagan J."/>
            <person name="Cuomo C.A."/>
            <person name="Dobinson K.F."/>
            <person name="Ma L.-J."/>
        </authorList>
    </citation>
    <scope>NUCLEOTIDE SEQUENCE [LARGE SCALE GENOMIC DNA]</scope>
    <source>
        <strain evidence="3">VaMs.102 / ATCC MYA-4576 / FGSC 10136</strain>
    </source>
</reference>
<protein>
    <recommendedName>
        <fullName evidence="4">Transcription factor RfeG</fullName>
    </recommendedName>
</protein>
<dbReference type="Proteomes" id="UP000008698">
    <property type="component" value="Unassembled WGS sequence"/>
</dbReference>
<dbReference type="PANTHER" id="PTHR39609:SF1">
    <property type="entry name" value="RFEG"/>
    <property type="match status" value="1"/>
</dbReference>
<organism evidence="3">
    <name type="scientific">Verticillium alfalfae (strain VaMs.102 / ATCC MYA-4576 / FGSC 10136)</name>
    <name type="common">Verticillium wilt of alfalfa</name>
    <name type="synonym">Verticillium albo-atrum</name>
    <dbReference type="NCBI Taxonomy" id="526221"/>
    <lineage>
        <taxon>Eukaryota</taxon>
        <taxon>Fungi</taxon>
        <taxon>Dikarya</taxon>
        <taxon>Ascomycota</taxon>
        <taxon>Pezizomycotina</taxon>
        <taxon>Sordariomycetes</taxon>
        <taxon>Hypocreomycetidae</taxon>
        <taxon>Glomerellales</taxon>
        <taxon>Plectosphaerellaceae</taxon>
        <taxon>Verticillium</taxon>
    </lineage>
</organism>
<feature type="compositionally biased region" description="Basic and acidic residues" evidence="1">
    <location>
        <begin position="377"/>
        <end position="392"/>
    </location>
</feature>